<sequence length="428" mass="46470">MDINEKLLEAYDRAGNHSGVSGERLALRLSLLSEIGRTTDGGSCRIGYSHEERAAKDLVRGWMVEAGLAVREDEAGNIIARLPGVHHHLPAILSGSHVDTVPNGGHFDGALGVLVALEVVEAWKETNFKPKHPFEVIIFSDEEGARFNTGLTGSKAMAGELDMEQQQQAKDVHGVPFEKVINNYGLCAKSFSNAKRDFKDSKAFVEVHIEQGKRLENANLPVGVVSGIAGLGLLKITFTGTAGHAGNTPMNDRFDPLTAAGQFLYELKSLPEKVSSTAVATVGKLQVFPNGINVIPKEVELYVDIRDIYEESLQQLIDLVIAKASESAKTQAVEIQVEKKRLGNAVLTDQGLQDLLLKSVEKNGSAPMVLPSGAGHDAMILSHHLPMAMLFVRSQEGISHNPREWSSLNDCVHAVHVLKDFIEALQEE</sequence>
<evidence type="ECO:0000256" key="2">
    <source>
        <dbReference type="ARBA" id="ARBA00022801"/>
    </source>
</evidence>
<dbReference type="AlphaFoldDB" id="A0A3M8DMP2"/>
<evidence type="ECO:0000259" key="4">
    <source>
        <dbReference type="Pfam" id="PF07687"/>
    </source>
</evidence>
<comment type="cofactor">
    <cofactor evidence="3">
        <name>Zn(2+)</name>
        <dbReference type="ChEBI" id="CHEBI:29105"/>
    </cofactor>
    <text evidence="3">Binds 2 Zn(2+) ions per subunit.</text>
</comment>
<feature type="binding site" evidence="3">
    <location>
        <position position="143"/>
    </location>
    <ligand>
        <name>Zn(2+)</name>
        <dbReference type="ChEBI" id="CHEBI:29105"/>
        <label>2</label>
    </ligand>
</feature>
<gene>
    <name evidence="5" type="ORF">EDM59_05210</name>
</gene>
<feature type="binding site" evidence="3">
    <location>
        <position position="208"/>
    </location>
    <ligand>
        <name>Zn(2+)</name>
        <dbReference type="ChEBI" id="CHEBI:29105"/>
        <label>1</label>
    </ligand>
</feature>
<comment type="similarity">
    <text evidence="1">Belongs to the peptidase M20 family.</text>
</comment>
<evidence type="ECO:0000256" key="3">
    <source>
        <dbReference type="PIRSR" id="PIRSR001235-1"/>
    </source>
</evidence>
<name>A0A3M8DMP2_9BACL</name>
<dbReference type="PANTHER" id="PTHR32494:SF5">
    <property type="entry name" value="ALLANTOATE AMIDOHYDROLASE"/>
    <property type="match status" value="1"/>
</dbReference>
<dbReference type="GO" id="GO:0016813">
    <property type="term" value="F:hydrolase activity, acting on carbon-nitrogen (but not peptide) bonds, in linear amidines"/>
    <property type="evidence" value="ECO:0007669"/>
    <property type="project" value="InterPro"/>
</dbReference>
<feature type="binding site" evidence="3">
    <location>
        <position position="108"/>
    </location>
    <ligand>
        <name>Zn(2+)</name>
        <dbReference type="ChEBI" id="CHEBI:29105"/>
        <label>1</label>
    </ligand>
</feature>
<dbReference type="Proteomes" id="UP000269573">
    <property type="component" value="Unassembled WGS sequence"/>
</dbReference>
<dbReference type="NCBIfam" id="NF006771">
    <property type="entry name" value="PRK09290.1-5"/>
    <property type="match status" value="1"/>
</dbReference>
<dbReference type="GO" id="GO:0046872">
    <property type="term" value="F:metal ion binding"/>
    <property type="evidence" value="ECO:0007669"/>
    <property type="project" value="UniProtKB-KW"/>
</dbReference>
<dbReference type="PANTHER" id="PTHR32494">
    <property type="entry name" value="ALLANTOATE DEIMINASE-RELATED"/>
    <property type="match status" value="1"/>
</dbReference>
<feature type="binding site" evidence="3">
    <location>
        <position position="97"/>
    </location>
    <ligand>
        <name>Zn(2+)</name>
        <dbReference type="ChEBI" id="CHEBI:29105"/>
        <label>1</label>
    </ligand>
</feature>
<dbReference type="InterPro" id="IPR011650">
    <property type="entry name" value="Peptidase_M20_dimer"/>
</dbReference>
<keyword evidence="6" id="KW-1185">Reference proteome</keyword>
<evidence type="ECO:0000313" key="5">
    <source>
        <dbReference type="EMBL" id="RNB89362.1"/>
    </source>
</evidence>
<evidence type="ECO:0000313" key="6">
    <source>
        <dbReference type="Proteomes" id="UP000269573"/>
    </source>
</evidence>
<keyword evidence="2 5" id="KW-0378">Hydrolase</keyword>
<dbReference type="Pfam" id="PF07687">
    <property type="entry name" value="M20_dimer"/>
    <property type="match status" value="1"/>
</dbReference>
<dbReference type="Gene3D" id="3.40.630.10">
    <property type="entry name" value="Zn peptidases"/>
    <property type="match status" value="1"/>
</dbReference>
<comment type="caution">
    <text evidence="5">The sequence shown here is derived from an EMBL/GenBank/DDBJ whole genome shotgun (WGS) entry which is preliminary data.</text>
</comment>
<feature type="domain" description="Peptidase M20 dimerisation" evidence="4">
    <location>
        <begin position="230"/>
        <end position="328"/>
    </location>
</feature>
<dbReference type="InterPro" id="IPR010158">
    <property type="entry name" value="Amidase_Cbmase"/>
</dbReference>
<proteinExistence type="inferred from homology"/>
<dbReference type="EMBL" id="RHHU01000003">
    <property type="protein sequence ID" value="RNB89362.1"/>
    <property type="molecule type" value="Genomic_DNA"/>
</dbReference>
<protein>
    <submittedName>
        <fullName evidence="5">Zn-dependent hydrolase</fullName>
    </submittedName>
</protein>
<dbReference type="Gene3D" id="3.30.70.360">
    <property type="match status" value="1"/>
</dbReference>
<dbReference type="CDD" id="cd03884">
    <property type="entry name" value="M20_bAS"/>
    <property type="match status" value="1"/>
</dbReference>
<accession>A0A3M8DMP2</accession>
<dbReference type="InterPro" id="IPR036264">
    <property type="entry name" value="Bact_exopeptidase_dim_dom"/>
</dbReference>
<dbReference type="SUPFAM" id="SSF55031">
    <property type="entry name" value="Bacterial exopeptidase dimerisation domain"/>
    <property type="match status" value="1"/>
</dbReference>
<keyword evidence="3" id="KW-0862">Zinc</keyword>
<keyword evidence="3" id="KW-0479">Metal-binding</keyword>
<dbReference type="PIRSF" id="PIRSF001235">
    <property type="entry name" value="Amidase_carbamoylase"/>
    <property type="match status" value="1"/>
</dbReference>
<feature type="binding site" evidence="3">
    <location>
        <position position="108"/>
    </location>
    <ligand>
        <name>Zn(2+)</name>
        <dbReference type="ChEBI" id="CHEBI:29105"/>
        <label>2</label>
    </ligand>
</feature>
<dbReference type="Pfam" id="PF01546">
    <property type="entry name" value="Peptidase_M20"/>
    <property type="match status" value="1"/>
</dbReference>
<feature type="binding site" evidence="3">
    <location>
        <position position="400"/>
    </location>
    <ligand>
        <name>Zn(2+)</name>
        <dbReference type="ChEBI" id="CHEBI:29105"/>
        <label>2</label>
    </ligand>
</feature>
<dbReference type="InterPro" id="IPR002933">
    <property type="entry name" value="Peptidase_M20"/>
</dbReference>
<organism evidence="5 6">
    <name type="scientific">Brevibacillus nitrificans</name>
    <dbReference type="NCBI Taxonomy" id="651560"/>
    <lineage>
        <taxon>Bacteria</taxon>
        <taxon>Bacillati</taxon>
        <taxon>Bacillota</taxon>
        <taxon>Bacilli</taxon>
        <taxon>Bacillales</taxon>
        <taxon>Paenibacillaceae</taxon>
        <taxon>Brevibacillus</taxon>
    </lineage>
</organism>
<reference evidence="5 6" key="1">
    <citation type="submission" date="2018-10" db="EMBL/GenBank/DDBJ databases">
        <title>Phylogenomics of Brevibacillus.</title>
        <authorList>
            <person name="Dunlap C."/>
        </authorList>
    </citation>
    <scope>NUCLEOTIDE SEQUENCE [LARGE SCALE GENOMIC DNA]</scope>
    <source>
        <strain evidence="5 6">JCM 15774</strain>
    </source>
</reference>
<dbReference type="NCBIfam" id="TIGR01879">
    <property type="entry name" value="hydantase"/>
    <property type="match status" value="1"/>
</dbReference>
<dbReference type="SUPFAM" id="SSF53187">
    <property type="entry name" value="Zn-dependent exopeptidases"/>
    <property type="match status" value="1"/>
</dbReference>
<evidence type="ECO:0000256" key="1">
    <source>
        <dbReference type="ARBA" id="ARBA00006153"/>
    </source>
</evidence>